<evidence type="ECO:0000256" key="1">
    <source>
        <dbReference type="SAM" id="MobiDB-lite"/>
    </source>
</evidence>
<dbReference type="Proteomes" id="UP000649617">
    <property type="component" value="Unassembled WGS sequence"/>
</dbReference>
<dbReference type="OrthoDB" id="430320at2759"/>
<dbReference type="AlphaFoldDB" id="A0A812VG70"/>
<feature type="non-terminal residue" evidence="2">
    <location>
        <position position="1"/>
    </location>
</feature>
<name>A0A812VG70_SYMPI</name>
<feature type="compositionally biased region" description="Basic and acidic residues" evidence="1">
    <location>
        <begin position="51"/>
        <end position="61"/>
    </location>
</feature>
<feature type="compositionally biased region" description="Acidic residues" evidence="1">
    <location>
        <begin position="141"/>
        <end position="151"/>
    </location>
</feature>
<proteinExistence type="predicted"/>
<feature type="compositionally biased region" description="Basic and acidic residues" evidence="1">
    <location>
        <begin position="93"/>
        <end position="118"/>
    </location>
</feature>
<sequence>MAMVERLEDDDAAWRRQALMEIDPFEAEPQSVAKLDRTEDEMPANSAPAVGDKDGDDRCEPELQFDSAPSDDEPSPTRDQPSPLAKPSELDEGLPREQTEETRAESPESREAASREDSIQAGAASGDGQAQEDKDEKKEELEEADPEEADAAEQPATEEADHGTGTGELPAE</sequence>
<evidence type="ECO:0000313" key="3">
    <source>
        <dbReference type="Proteomes" id="UP000649617"/>
    </source>
</evidence>
<accession>A0A812VG70</accession>
<evidence type="ECO:0000313" key="2">
    <source>
        <dbReference type="EMBL" id="CAE7628207.1"/>
    </source>
</evidence>
<dbReference type="EMBL" id="CAJNIZ010042603">
    <property type="protein sequence ID" value="CAE7628207.1"/>
    <property type="molecule type" value="Genomic_DNA"/>
</dbReference>
<feature type="compositionally biased region" description="Basic and acidic residues" evidence="1">
    <location>
        <begin position="131"/>
        <end position="140"/>
    </location>
</feature>
<comment type="caution">
    <text evidence="2">The sequence shown here is derived from an EMBL/GenBank/DDBJ whole genome shotgun (WGS) entry which is preliminary data.</text>
</comment>
<feature type="compositionally biased region" description="Low complexity" evidence="1">
    <location>
        <begin position="120"/>
        <end position="129"/>
    </location>
</feature>
<protein>
    <submittedName>
        <fullName evidence="2">Uncharacterized protein</fullName>
    </submittedName>
</protein>
<reference evidence="2" key="1">
    <citation type="submission" date="2021-02" db="EMBL/GenBank/DDBJ databases">
        <authorList>
            <person name="Dougan E. K."/>
            <person name="Rhodes N."/>
            <person name="Thang M."/>
            <person name="Chan C."/>
        </authorList>
    </citation>
    <scope>NUCLEOTIDE SEQUENCE</scope>
</reference>
<gene>
    <name evidence="2" type="ORF">SPIL2461_LOCUS16454</name>
</gene>
<organism evidence="2 3">
    <name type="scientific">Symbiodinium pilosum</name>
    <name type="common">Dinoflagellate</name>
    <dbReference type="NCBI Taxonomy" id="2952"/>
    <lineage>
        <taxon>Eukaryota</taxon>
        <taxon>Sar</taxon>
        <taxon>Alveolata</taxon>
        <taxon>Dinophyceae</taxon>
        <taxon>Suessiales</taxon>
        <taxon>Symbiodiniaceae</taxon>
        <taxon>Symbiodinium</taxon>
    </lineage>
</organism>
<keyword evidence="3" id="KW-1185">Reference proteome</keyword>
<feature type="region of interest" description="Disordered" evidence="1">
    <location>
        <begin position="21"/>
        <end position="172"/>
    </location>
</feature>